<evidence type="ECO:0000313" key="2">
    <source>
        <dbReference type="EMBL" id="KAK1930117.1"/>
    </source>
</evidence>
<name>A0AAD9G286_9STRA</name>
<protein>
    <submittedName>
        <fullName evidence="2">Uncharacterized protein</fullName>
    </submittedName>
</protein>
<dbReference type="Proteomes" id="UP001259832">
    <property type="component" value="Unassembled WGS sequence"/>
</dbReference>
<accession>A0AAD9G286</accession>
<organism evidence="2 3">
    <name type="scientific">Phytophthora citrophthora</name>
    <dbReference type="NCBI Taxonomy" id="4793"/>
    <lineage>
        <taxon>Eukaryota</taxon>
        <taxon>Sar</taxon>
        <taxon>Stramenopiles</taxon>
        <taxon>Oomycota</taxon>
        <taxon>Peronosporomycetes</taxon>
        <taxon>Peronosporales</taxon>
        <taxon>Peronosporaceae</taxon>
        <taxon>Phytophthora</taxon>
    </lineage>
</organism>
<evidence type="ECO:0000313" key="3">
    <source>
        <dbReference type="Proteomes" id="UP001259832"/>
    </source>
</evidence>
<keyword evidence="1" id="KW-0472">Membrane</keyword>
<dbReference type="EMBL" id="JASMQC010000041">
    <property type="protein sequence ID" value="KAK1930117.1"/>
    <property type="molecule type" value="Genomic_DNA"/>
</dbReference>
<gene>
    <name evidence="2" type="ORF">P3T76_014351</name>
</gene>
<reference evidence="2" key="1">
    <citation type="submission" date="2023-08" db="EMBL/GenBank/DDBJ databases">
        <title>Reference Genome Resource for the Citrus Pathogen Phytophthora citrophthora.</title>
        <authorList>
            <person name="Moller H."/>
            <person name="Coetzee B."/>
            <person name="Rose L.J."/>
            <person name="Van Niekerk J.M."/>
        </authorList>
    </citation>
    <scope>NUCLEOTIDE SEQUENCE</scope>
    <source>
        <strain evidence="2">STE-U-9442</strain>
    </source>
</reference>
<keyword evidence="3" id="KW-1185">Reference proteome</keyword>
<evidence type="ECO:0000256" key="1">
    <source>
        <dbReference type="SAM" id="Phobius"/>
    </source>
</evidence>
<feature type="transmembrane region" description="Helical" evidence="1">
    <location>
        <begin position="33"/>
        <end position="52"/>
    </location>
</feature>
<keyword evidence="1" id="KW-1133">Transmembrane helix</keyword>
<proteinExistence type="predicted"/>
<keyword evidence="1" id="KW-0812">Transmembrane</keyword>
<sequence length="2080" mass="227674">MAGSRTYKYLGVNCSASSEVVNQKILSKAGDQMLLLLITLLLAATSVLNANATSTTRIVAPDLAGMIFPSTSVSQHVQFGDVTSSFSPAFEFIPPAVPVLDCTGDKMCLELQISSMFVEDPFLLYRYDATTPVTSDSFAGHQAEDILPLIPGNLDGTYISWWFQSTATDHSLPQVNLLLRLRQRSQRPSTRDQLLIKIKVELSNSHTATSAMEVYSIYGNQRVTTDRTRRIGSNTVQMAISISKNDEKREVGPEDVYPLVMSENSNLSSTFGTSCSSCAEFLDACDDILICKTELLPCLLSQLEGMAASGSGISTNGMKQLGLLGPLATCAANYPIASWAPIRKALFCLDRFQCPLGTAQGSELPATLRLTNGTQKFTIAPLTMGTDFVELTIETNDIRPTVIDPETFRYSASASFLDKFLRSFVLAQSARVSVLVANYAADPNSLEVTLNYSEALILKSVGFYTTDGQVNMLLDVPAQALIKYPDSSTSPNLDIILDEIRGRVNPPSHSWILSDDCLACSAQLFNCSIEDVANNSCSYYTMTDKFGKCLQEQVPPALFKAMINGTTFKRPVTTEISRCLEVVSMSSMDKQQEAAKVNSRLACFAATQCPFGPIAQVQDARAIVLETTSYIQLIRIVRKSITTSIRIKFEAGQFFSATSASFTAFEAESQIQQIIGEALGSTGIKVAVNTSTARYEWTLDITYRYVFFGEKFSVKAVAGDNLTESDTMDQIVMEGGASRLLTVDRDVSKIFKESTTPAGTLKPGDVCRECAPVVAGCLGKPGCKSFVWKILAPSLQKNNTNYRLDLVPTLASILPVDFEYWNDIAAVFHCLAEIRCDLEYDDVLDTASTSSATTSNTAYHRPTYLSLDRILVKWEVSTYANTQWSLTTSNGNFTYNPDTTGTSLSIEKSAEKFMEWMIGTITNEAGVNCQQAGNWSIDGSGAVGVIDFYGPYDPLLNRFTMAPLKSSLSLRILDTSPISTTLPPPKVIVTPWTLEMISSGTIQRGKLLDLLKFGADITPSDTTGTSTTSPTKFILPTDPCRSCTAASVQCQSNLECMTFSRGPLVSLLRQASNHTAFSLSDEHGNVRTSHPINPSLYSLASTELSSLEGWKALASELSCFSQHCNLEYDDVLSPAQNVHDPSYLSIDKRVTTLIVTTSADTRWKMTIHTDAVTVYVYVPSTSLSLFDGAVAFRDWIQTSVCQTYPCIFTGSEPIIDETAATATFEFTLDMENSLMVAPLVPVLEATGGTTLGAQVIVKPWELSLWSVNHKPQYNKLIDLLALGFNEVQYTSGTQSPTPNPTASGPFECSECTEKLRICQEDSECKPALRTMVIRLYGKMVGRSGFDATTVMKETISHSISTVEARVKLLQLITCSSSYCIQKSCDIGEPGETAQLKIAPALAKFYVEEGDSITIHGVQNDTFEYTENNDATALASYLDTTVLGNYTALNISVEAFVAEDYLDNTLQIYVVTFEGLNTPLHFTWRNAPPDSLFADSFDFLMAFTFNSSTAFMITAFKPWLDWVYTGTSSTSNPTPPLNAEAVLSWDDRCRQCTDSLLRCQADSKCSSSSRDSLLPFLRESLEGAPFYNNQMDLSSILQAFGAYDPHAFNSKESWRAFSNALYCIAHSGCALAYNEAFPVLQMGAMSVILTIRTNADTTWKVDLNGTSFYYRPYPLPPGWPGALNMAVQSFQGWIKQLGESLDMEIHFDGSEYEQRAATFNVKLDGGYDAISDRYTLLSPMLIPTFSVVEDTSTTNGDPPANVTTRPWVLYFWSPLWPKFKKFLDLLGYGISGATPSAPTPSSTLASPNRDVSPDDQCNTCASVFARCQADSNCVALSADVVSILRSTPLTFETESIDAFGHAAYTGNLYSALLGVSISSHNVGSAWNLIAAEFSCLAHDPCNVEYSDVEVTMEGVYSQVAVDLSLTQASVDVELRAYADTPVELSINNYQFTYTPPGGDISEAAINLRSWFEALNNDPLMPLVLEVMQTSYNTQPETPTLTLRLRFIGSFDDQLNENMMVNPMLLPIFTMATSSSRTDPYTPGVNTTLPKLMVSSKYAKPQYNRMLDMLSNGISESPSPSP</sequence>
<comment type="caution">
    <text evidence="2">The sequence shown here is derived from an EMBL/GenBank/DDBJ whole genome shotgun (WGS) entry which is preliminary data.</text>
</comment>